<dbReference type="SUPFAM" id="SSF55729">
    <property type="entry name" value="Acyl-CoA N-acyltransferases (Nat)"/>
    <property type="match status" value="1"/>
</dbReference>
<dbReference type="PROSITE" id="PS00949">
    <property type="entry name" value="AUTOINDUCER_SYNTH_1"/>
    <property type="match status" value="1"/>
</dbReference>
<evidence type="ECO:0000256" key="4">
    <source>
        <dbReference type="ARBA" id="ARBA00022691"/>
    </source>
</evidence>
<comment type="catalytic activity">
    <reaction evidence="6 8">
        <text>a fatty acyl-[ACP] + S-adenosyl-L-methionine = an N-acyl-L-homoserine lactone + S-methyl-5'-thioadenosine + holo-[ACP] + H(+)</text>
        <dbReference type="Rhea" id="RHEA:10096"/>
        <dbReference type="Rhea" id="RHEA-COMP:9685"/>
        <dbReference type="Rhea" id="RHEA-COMP:14125"/>
        <dbReference type="ChEBI" id="CHEBI:15378"/>
        <dbReference type="ChEBI" id="CHEBI:17509"/>
        <dbReference type="ChEBI" id="CHEBI:55474"/>
        <dbReference type="ChEBI" id="CHEBI:59789"/>
        <dbReference type="ChEBI" id="CHEBI:64479"/>
        <dbReference type="ChEBI" id="CHEBI:138651"/>
        <dbReference type="EC" id="2.3.1.184"/>
    </reaction>
</comment>
<protein>
    <recommendedName>
        <fullName evidence="1 8">Acyl-homoserine-lactone synthase</fullName>
        <ecNumber evidence="1 8">2.3.1.184</ecNumber>
    </recommendedName>
    <alternativeName>
        <fullName evidence="8">Autoinducer synthesis protein</fullName>
    </alternativeName>
</protein>
<name>A0AA37X5P4_9RHOB</name>
<evidence type="ECO:0000256" key="2">
    <source>
        <dbReference type="ARBA" id="ARBA00022654"/>
    </source>
</evidence>
<dbReference type="GO" id="GO:0007165">
    <property type="term" value="P:signal transduction"/>
    <property type="evidence" value="ECO:0007669"/>
    <property type="project" value="TreeGrafter"/>
</dbReference>
<evidence type="ECO:0000256" key="7">
    <source>
        <dbReference type="PROSITE-ProRule" id="PRU00533"/>
    </source>
</evidence>
<evidence type="ECO:0000256" key="8">
    <source>
        <dbReference type="RuleBase" id="RU361135"/>
    </source>
</evidence>
<keyword evidence="3 8" id="KW-0808">Transferase</keyword>
<evidence type="ECO:0000256" key="5">
    <source>
        <dbReference type="ARBA" id="ARBA00022929"/>
    </source>
</evidence>
<comment type="caution">
    <text evidence="9">The sequence shown here is derived from an EMBL/GenBank/DDBJ whole genome shotgun (WGS) entry which is preliminary data.</text>
</comment>
<gene>
    <name evidence="9" type="ORF">GCM10010873_31050</name>
</gene>
<dbReference type="Pfam" id="PF00765">
    <property type="entry name" value="Autoind_synth"/>
    <property type="match status" value="1"/>
</dbReference>
<dbReference type="GO" id="GO:0009372">
    <property type="term" value="P:quorum sensing"/>
    <property type="evidence" value="ECO:0007669"/>
    <property type="project" value="UniProtKB-UniRule"/>
</dbReference>
<dbReference type="Proteomes" id="UP001157355">
    <property type="component" value="Unassembled WGS sequence"/>
</dbReference>
<dbReference type="PRINTS" id="PR01549">
    <property type="entry name" value="AUTOINDCRSYN"/>
</dbReference>
<dbReference type="PANTHER" id="PTHR39322:SF1">
    <property type="entry name" value="ISOVALERYL-HOMOSERINE LACTONE SYNTHASE"/>
    <property type="match status" value="1"/>
</dbReference>
<sequence>MDNIRFDFSDFHRYGPAFYDFLALRKQVFVDQLGWDVPHNSKVEMDQYDTPVAHYSLVLKHGQVVGGARAMPTTATWGSHTYMLRDAYSGKLPHIPSHVMSVEIATPHVWECTRLVVSDALTTAAERSECLTAIVDGLVDITQAQGGEELICLSSLALMRALRQIGYEVSRLGETYRNDEDGRQYAVLRMPAEYSRARQNRVAPIPFPSHRIRTEPALLQGATA</sequence>
<dbReference type="InterPro" id="IPR016181">
    <property type="entry name" value="Acyl_CoA_acyltransferase"/>
</dbReference>
<dbReference type="Gene3D" id="3.40.630.30">
    <property type="match status" value="1"/>
</dbReference>
<dbReference type="EMBL" id="BSPP01000011">
    <property type="protein sequence ID" value="GLS88131.1"/>
    <property type="molecule type" value="Genomic_DNA"/>
</dbReference>
<dbReference type="PANTHER" id="PTHR39322">
    <property type="entry name" value="ACYL-HOMOSERINE-LACTONE SYNTHASE"/>
    <property type="match status" value="1"/>
</dbReference>
<organism evidence="9 10">
    <name type="scientific">Cypionkella aquatica</name>
    <dbReference type="NCBI Taxonomy" id="1756042"/>
    <lineage>
        <taxon>Bacteria</taxon>
        <taxon>Pseudomonadati</taxon>
        <taxon>Pseudomonadota</taxon>
        <taxon>Alphaproteobacteria</taxon>
        <taxon>Rhodobacterales</taxon>
        <taxon>Paracoccaceae</taxon>
        <taxon>Cypionkella</taxon>
    </lineage>
</organism>
<comment type="similarity">
    <text evidence="7 8">Belongs to the autoinducer synthase family.</text>
</comment>
<evidence type="ECO:0000313" key="10">
    <source>
        <dbReference type="Proteomes" id="UP001157355"/>
    </source>
</evidence>
<dbReference type="PROSITE" id="PS51187">
    <property type="entry name" value="AUTOINDUCER_SYNTH_2"/>
    <property type="match status" value="1"/>
</dbReference>
<evidence type="ECO:0000313" key="9">
    <source>
        <dbReference type="EMBL" id="GLS88131.1"/>
    </source>
</evidence>
<keyword evidence="4 8" id="KW-0949">S-adenosyl-L-methionine</keyword>
<proteinExistence type="inferred from homology"/>
<evidence type="ECO:0000256" key="1">
    <source>
        <dbReference type="ARBA" id="ARBA00012340"/>
    </source>
</evidence>
<accession>A0AA37X5P4</accession>
<evidence type="ECO:0000256" key="3">
    <source>
        <dbReference type="ARBA" id="ARBA00022679"/>
    </source>
</evidence>
<keyword evidence="5 7" id="KW-0071">Autoinducer synthesis</keyword>
<reference evidence="9 10" key="1">
    <citation type="journal article" date="2014" name="Int. J. Syst. Evol. Microbiol.">
        <title>Complete genome sequence of Corynebacterium casei LMG S-19264T (=DSM 44701T), isolated from a smear-ripened cheese.</title>
        <authorList>
            <consortium name="US DOE Joint Genome Institute (JGI-PGF)"/>
            <person name="Walter F."/>
            <person name="Albersmeier A."/>
            <person name="Kalinowski J."/>
            <person name="Ruckert C."/>
        </authorList>
    </citation>
    <scope>NUCLEOTIDE SEQUENCE [LARGE SCALE GENOMIC DNA]</scope>
    <source>
        <strain evidence="9 10">NBRC 111766</strain>
    </source>
</reference>
<evidence type="ECO:0000256" key="6">
    <source>
        <dbReference type="ARBA" id="ARBA00048576"/>
    </source>
</evidence>
<dbReference type="GO" id="GO:0061579">
    <property type="term" value="F:N-acyl homoserine lactone synthase activity"/>
    <property type="evidence" value="ECO:0007669"/>
    <property type="project" value="UniProtKB-UniRule"/>
</dbReference>
<dbReference type="InterPro" id="IPR001690">
    <property type="entry name" value="Autoind_synthase"/>
</dbReference>
<dbReference type="AlphaFoldDB" id="A0AA37X5P4"/>
<keyword evidence="2 7" id="KW-0673">Quorum sensing</keyword>
<dbReference type="EC" id="2.3.1.184" evidence="1 8"/>
<keyword evidence="10" id="KW-1185">Reference proteome</keyword>
<dbReference type="RefSeq" id="WP_284326305.1">
    <property type="nucleotide sequence ID" value="NZ_BSPP01000011.1"/>
</dbReference>
<dbReference type="InterPro" id="IPR018311">
    <property type="entry name" value="Autoind_synth_CS"/>
</dbReference>